<dbReference type="PROSITE" id="PS00622">
    <property type="entry name" value="HTH_LUXR_1"/>
    <property type="match status" value="1"/>
</dbReference>
<dbReference type="Proteomes" id="UP001056535">
    <property type="component" value="Chromosome"/>
</dbReference>
<name>A0ABY4YDG5_9MICO</name>
<evidence type="ECO:0000256" key="1">
    <source>
        <dbReference type="ARBA" id="ARBA00022553"/>
    </source>
</evidence>
<evidence type="ECO:0000313" key="7">
    <source>
        <dbReference type="EMBL" id="USQ74768.1"/>
    </source>
</evidence>
<keyword evidence="8" id="KW-1185">Reference proteome</keyword>
<dbReference type="Gene3D" id="3.40.50.2300">
    <property type="match status" value="1"/>
</dbReference>
<dbReference type="RefSeq" id="WP_252618822.1">
    <property type="nucleotide sequence ID" value="NZ_CP099490.1"/>
</dbReference>
<accession>A0ABY4YDG5</accession>
<dbReference type="EMBL" id="CP099490">
    <property type="protein sequence ID" value="USQ74768.1"/>
    <property type="molecule type" value="Genomic_DNA"/>
</dbReference>
<dbReference type="PROSITE" id="PS50110">
    <property type="entry name" value="RESPONSE_REGULATORY"/>
    <property type="match status" value="1"/>
</dbReference>
<evidence type="ECO:0000259" key="5">
    <source>
        <dbReference type="PROSITE" id="PS50043"/>
    </source>
</evidence>
<dbReference type="PRINTS" id="PR00038">
    <property type="entry name" value="HTHLUXR"/>
</dbReference>
<feature type="compositionally biased region" description="Low complexity" evidence="4">
    <location>
        <begin position="160"/>
        <end position="169"/>
    </location>
</feature>
<feature type="region of interest" description="Disordered" evidence="4">
    <location>
        <begin position="148"/>
        <end position="175"/>
    </location>
</feature>
<dbReference type="PANTHER" id="PTHR43214">
    <property type="entry name" value="TWO-COMPONENT RESPONSE REGULATOR"/>
    <property type="match status" value="1"/>
</dbReference>
<dbReference type="CDD" id="cd17535">
    <property type="entry name" value="REC_NarL-like"/>
    <property type="match status" value="1"/>
</dbReference>
<feature type="modified residue" description="4-aspartylphosphate" evidence="3">
    <location>
        <position position="63"/>
    </location>
</feature>
<gene>
    <name evidence="7" type="ORF">NF557_08770</name>
</gene>
<organism evidence="7 8">
    <name type="scientific">Ornithinimicrobium cryptoxanthini</name>
    <dbReference type="NCBI Taxonomy" id="2934161"/>
    <lineage>
        <taxon>Bacteria</taxon>
        <taxon>Bacillati</taxon>
        <taxon>Actinomycetota</taxon>
        <taxon>Actinomycetes</taxon>
        <taxon>Micrococcales</taxon>
        <taxon>Ornithinimicrobiaceae</taxon>
        <taxon>Ornithinimicrobium</taxon>
    </lineage>
</organism>
<feature type="domain" description="HTH luxR-type" evidence="5">
    <location>
        <begin position="170"/>
        <end position="235"/>
    </location>
</feature>
<feature type="domain" description="Response regulatory" evidence="6">
    <location>
        <begin position="12"/>
        <end position="128"/>
    </location>
</feature>
<dbReference type="InterPro" id="IPR001789">
    <property type="entry name" value="Sig_transdc_resp-reg_receiver"/>
</dbReference>
<evidence type="ECO:0000259" key="6">
    <source>
        <dbReference type="PROSITE" id="PS50110"/>
    </source>
</evidence>
<keyword evidence="2" id="KW-0238">DNA-binding</keyword>
<evidence type="ECO:0000256" key="3">
    <source>
        <dbReference type="PROSITE-ProRule" id="PRU00169"/>
    </source>
</evidence>
<dbReference type="InterPro" id="IPR058245">
    <property type="entry name" value="NreC/VraR/RcsB-like_REC"/>
</dbReference>
<proteinExistence type="predicted"/>
<dbReference type="CDD" id="cd06170">
    <property type="entry name" value="LuxR_C_like"/>
    <property type="match status" value="1"/>
</dbReference>
<dbReference type="PROSITE" id="PS50043">
    <property type="entry name" value="HTH_LUXR_2"/>
    <property type="match status" value="1"/>
</dbReference>
<dbReference type="SUPFAM" id="SSF46894">
    <property type="entry name" value="C-terminal effector domain of the bipartite response regulators"/>
    <property type="match status" value="1"/>
</dbReference>
<evidence type="ECO:0000256" key="2">
    <source>
        <dbReference type="ARBA" id="ARBA00023125"/>
    </source>
</evidence>
<dbReference type="InterPro" id="IPR016032">
    <property type="entry name" value="Sig_transdc_resp-reg_C-effctor"/>
</dbReference>
<keyword evidence="1 3" id="KW-0597">Phosphoprotein</keyword>
<evidence type="ECO:0000313" key="8">
    <source>
        <dbReference type="Proteomes" id="UP001056535"/>
    </source>
</evidence>
<protein>
    <submittedName>
        <fullName evidence="7">Response regulator transcription factor</fullName>
    </submittedName>
</protein>
<dbReference type="Pfam" id="PF00196">
    <property type="entry name" value="GerE"/>
    <property type="match status" value="1"/>
</dbReference>
<dbReference type="InterPro" id="IPR000792">
    <property type="entry name" value="Tscrpt_reg_LuxR_C"/>
</dbReference>
<evidence type="ECO:0000256" key="4">
    <source>
        <dbReference type="SAM" id="MobiDB-lite"/>
    </source>
</evidence>
<dbReference type="SMART" id="SM00448">
    <property type="entry name" value="REC"/>
    <property type="match status" value="1"/>
</dbReference>
<dbReference type="InterPro" id="IPR039420">
    <property type="entry name" value="WalR-like"/>
</dbReference>
<dbReference type="Pfam" id="PF00072">
    <property type="entry name" value="Response_reg"/>
    <property type="match status" value="1"/>
</dbReference>
<dbReference type="PANTHER" id="PTHR43214:SF43">
    <property type="entry name" value="TWO-COMPONENT RESPONSE REGULATOR"/>
    <property type="match status" value="1"/>
</dbReference>
<reference evidence="7" key="1">
    <citation type="submission" date="2022-06" db="EMBL/GenBank/DDBJ databases">
        <title>Ornithinimicrobium JY.X270.</title>
        <authorList>
            <person name="Huang Y."/>
        </authorList>
    </citation>
    <scope>NUCLEOTIDE SEQUENCE</scope>
    <source>
        <strain evidence="7">JY.X270</strain>
    </source>
</reference>
<dbReference type="SUPFAM" id="SSF52172">
    <property type="entry name" value="CheY-like"/>
    <property type="match status" value="1"/>
</dbReference>
<dbReference type="InterPro" id="IPR011006">
    <property type="entry name" value="CheY-like_superfamily"/>
</dbReference>
<sequence length="241" mass="25298">MTGSEGVEPVIRVVLADDHRLFREGVASLLQRAPDLDLVGSAASGEEAIALVDELGPEVVLMDLNMPGLGGIAATRELRARHPEVGVVVLTMLEDDASVFAALQAGARGYVLKDAERGDLVRAIRAVASGEALLGAPVAQRVLDQFGAEPAAPAPPTPTPATHVATEPPGDTSLDRLTPRELEVLRLIAAGQRNSDIAETLVISHKTVGNHISSIFAKLHIRDRVHAVLRARQAGLGDEGP</sequence>
<dbReference type="SMART" id="SM00421">
    <property type="entry name" value="HTH_LUXR"/>
    <property type="match status" value="1"/>
</dbReference>